<sequence length="410" mass="46274">MRNANPVQRNERNVGIDILRGFALLGILIMNLPQFFNPSFVYGVYGVPTGSEGADRVGDILVKLFVEGKFFTIFSFLFGLGFYIFMSRAEAKSPRPNRLYLRRITALLLIGALHFVFGWTGDILHLYGIGGLLLLLFYRRRNKTILVWIVSLVVVWFGMFGLSFIGTPEQAEKSLAEGLQLLPRMNAILENLTYPQWIDYQLRWVAPALAAFEPIFLLAILAMFLVGLYAGKRNWFSNLAANRKTIRRVWLVSLTVNAPIVAVLALLLTRSVDLGFRHEAVVTVLVQFSGITMSLLYILTFLLLLARPKPISWLRPIGYVGQMALTNYLGQTVVCIVLGTVFHLHGVGSVQAIVLSLMIYVCQVALSALWLSRFRFGPLEWLWRTFTYLAPQPLRLREKKAKELDAVADA</sequence>
<gene>
    <name evidence="3" type="ORF">H7B90_24775</name>
</gene>
<feature type="transmembrane region" description="Helical" evidence="1">
    <location>
        <begin position="123"/>
        <end position="138"/>
    </location>
</feature>
<feature type="transmembrane region" description="Helical" evidence="1">
    <location>
        <begin position="204"/>
        <end position="228"/>
    </location>
</feature>
<protein>
    <submittedName>
        <fullName evidence="3">DUF418 domain-containing protein</fullName>
    </submittedName>
</protein>
<dbReference type="InterPro" id="IPR007349">
    <property type="entry name" value="DUF418"/>
</dbReference>
<feature type="transmembrane region" description="Helical" evidence="1">
    <location>
        <begin position="145"/>
        <end position="165"/>
    </location>
</feature>
<evidence type="ECO:0000256" key="1">
    <source>
        <dbReference type="SAM" id="Phobius"/>
    </source>
</evidence>
<feature type="transmembrane region" description="Helical" evidence="1">
    <location>
        <begin position="280"/>
        <end position="305"/>
    </location>
</feature>
<organism evidence="3 4">
    <name type="scientific">Cohnella xylanilytica</name>
    <dbReference type="NCBI Taxonomy" id="557555"/>
    <lineage>
        <taxon>Bacteria</taxon>
        <taxon>Bacillati</taxon>
        <taxon>Bacillota</taxon>
        <taxon>Bacilli</taxon>
        <taxon>Bacillales</taxon>
        <taxon>Paenibacillaceae</taxon>
        <taxon>Cohnella</taxon>
    </lineage>
</organism>
<dbReference type="Proteomes" id="UP000553776">
    <property type="component" value="Unassembled WGS sequence"/>
</dbReference>
<feature type="transmembrane region" description="Helical" evidence="1">
    <location>
        <begin position="18"/>
        <end position="36"/>
    </location>
</feature>
<keyword evidence="4" id="KW-1185">Reference proteome</keyword>
<dbReference type="PANTHER" id="PTHR30590:SF2">
    <property type="entry name" value="INNER MEMBRANE PROTEIN"/>
    <property type="match status" value="1"/>
</dbReference>
<proteinExistence type="predicted"/>
<reference evidence="3 4" key="1">
    <citation type="submission" date="2020-08" db="EMBL/GenBank/DDBJ databases">
        <title>Cohnella phylogeny.</title>
        <authorList>
            <person name="Dunlap C."/>
        </authorList>
    </citation>
    <scope>NUCLEOTIDE SEQUENCE [LARGE SCALE GENOMIC DNA]</scope>
    <source>
        <strain evidence="3 4">DSM 25239</strain>
    </source>
</reference>
<keyword evidence="1" id="KW-1133">Transmembrane helix</keyword>
<feature type="transmembrane region" description="Helical" evidence="1">
    <location>
        <begin position="325"/>
        <end position="344"/>
    </location>
</feature>
<accession>A0A841U250</accession>
<keyword evidence="1" id="KW-0812">Transmembrane</keyword>
<feature type="domain" description="DUF418" evidence="2">
    <location>
        <begin position="230"/>
        <end position="389"/>
    </location>
</feature>
<evidence type="ECO:0000313" key="3">
    <source>
        <dbReference type="EMBL" id="MBB6694616.1"/>
    </source>
</evidence>
<dbReference type="RefSeq" id="WP_185138583.1">
    <property type="nucleotide sequence ID" value="NZ_JACJVR010000098.1"/>
</dbReference>
<feature type="transmembrane region" description="Helical" evidence="1">
    <location>
        <begin position="99"/>
        <end position="117"/>
    </location>
</feature>
<dbReference type="Pfam" id="PF04235">
    <property type="entry name" value="DUF418"/>
    <property type="match status" value="1"/>
</dbReference>
<feature type="transmembrane region" description="Helical" evidence="1">
    <location>
        <begin position="350"/>
        <end position="371"/>
    </location>
</feature>
<dbReference type="InterPro" id="IPR052529">
    <property type="entry name" value="Bact_Transport_Assoc"/>
</dbReference>
<evidence type="ECO:0000259" key="2">
    <source>
        <dbReference type="Pfam" id="PF04235"/>
    </source>
</evidence>
<evidence type="ECO:0000313" key="4">
    <source>
        <dbReference type="Proteomes" id="UP000553776"/>
    </source>
</evidence>
<feature type="transmembrane region" description="Helical" evidence="1">
    <location>
        <begin position="249"/>
        <end position="268"/>
    </location>
</feature>
<keyword evidence="1" id="KW-0472">Membrane</keyword>
<comment type="caution">
    <text evidence="3">The sequence shown here is derived from an EMBL/GenBank/DDBJ whole genome shotgun (WGS) entry which is preliminary data.</text>
</comment>
<name>A0A841U250_9BACL</name>
<dbReference type="EMBL" id="JACJVR010000098">
    <property type="protein sequence ID" value="MBB6694616.1"/>
    <property type="molecule type" value="Genomic_DNA"/>
</dbReference>
<dbReference type="PANTHER" id="PTHR30590">
    <property type="entry name" value="INNER MEMBRANE PROTEIN"/>
    <property type="match status" value="1"/>
</dbReference>
<feature type="transmembrane region" description="Helical" evidence="1">
    <location>
        <begin position="70"/>
        <end position="87"/>
    </location>
</feature>
<dbReference type="AlphaFoldDB" id="A0A841U250"/>